<dbReference type="OrthoDB" id="2979468at2759"/>
<evidence type="ECO:0000256" key="2">
    <source>
        <dbReference type="SAM" id="MobiDB-lite"/>
    </source>
</evidence>
<accession>A0A9W8MGT5</accession>
<gene>
    <name evidence="3" type="ORF">H1R20_g9050</name>
</gene>
<keyword evidence="4" id="KW-1185">Reference proteome</keyword>
<reference evidence="3" key="1">
    <citation type="submission" date="2022-06" db="EMBL/GenBank/DDBJ databases">
        <title>Genome Sequence of Candolleomyces eurysporus.</title>
        <authorList>
            <person name="Buettner E."/>
        </authorList>
    </citation>
    <scope>NUCLEOTIDE SEQUENCE</scope>
    <source>
        <strain evidence="3">VTCC 930004</strain>
    </source>
</reference>
<proteinExistence type="predicted"/>
<protein>
    <submittedName>
        <fullName evidence="3">Uncharacterized protein</fullName>
    </submittedName>
</protein>
<feature type="coiled-coil region" evidence="1">
    <location>
        <begin position="64"/>
        <end position="91"/>
    </location>
</feature>
<evidence type="ECO:0000313" key="4">
    <source>
        <dbReference type="Proteomes" id="UP001140091"/>
    </source>
</evidence>
<feature type="non-terminal residue" evidence="3">
    <location>
        <position position="410"/>
    </location>
</feature>
<keyword evidence="1" id="KW-0175">Coiled coil</keyword>
<organism evidence="3 4">
    <name type="scientific">Candolleomyces eurysporus</name>
    <dbReference type="NCBI Taxonomy" id="2828524"/>
    <lineage>
        <taxon>Eukaryota</taxon>
        <taxon>Fungi</taxon>
        <taxon>Dikarya</taxon>
        <taxon>Basidiomycota</taxon>
        <taxon>Agaricomycotina</taxon>
        <taxon>Agaricomycetes</taxon>
        <taxon>Agaricomycetidae</taxon>
        <taxon>Agaricales</taxon>
        <taxon>Agaricineae</taxon>
        <taxon>Psathyrellaceae</taxon>
        <taxon>Candolleomyces</taxon>
    </lineage>
</organism>
<feature type="region of interest" description="Disordered" evidence="2">
    <location>
        <begin position="95"/>
        <end position="133"/>
    </location>
</feature>
<sequence length="410" mass="45704">MSNPEGRVYEDEMREGGELTRHEVMYLQNLSRADLIALIEDERRNHHPRSSSSSIRDDDKDTLIDSLRYQLEESERRNRELQAVIRKLQTDLDSRRHGSNFSPRLNPLVQRRGRTPGSSMSSGFTRSSPRRSSLSKRIRYNDLLLTIPDRKTIEGVQHSFIRATWLVGDRVANALYTQPLPKNAADRDPPILLTQIVFEAVFAKWAAIILGYTDEVIENAGDDATPWQQAMRELENTPSNSDKWFASIMSCIHDVMMIAGWSFKKTSTSDSKIPLSPVISAIQGTQKALEDISSLAYNVSVYVVKPGSIFNPMPDMMTDAFASGKRSIFGLKKRPSTSDRVVATTGLGLISGVERLAPRAPPLSPPRIVLERTFLDAFSSSPDLEEQPVRIRVGGGRSAAIAPVKVRVGG</sequence>
<feature type="compositionally biased region" description="Low complexity" evidence="2">
    <location>
        <begin position="118"/>
        <end position="132"/>
    </location>
</feature>
<dbReference type="EMBL" id="JANBPK010000944">
    <property type="protein sequence ID" value="KAJ2928044.1"/>
    <property type="molecule type" value="Genomic_DNA"/>
</dbReference>
<name>A0A9W8MGT5_9AGAR</name>
<dbReference type="AlphaFoldDB" id="A0A9W8MGT5"/>
<evidence type="ECO:0000256" key="1">
    <source>
        <dbReference type="SAM" id="Coils"/>
    </source>
</evidence>
<dbReference type="Proteomes" id="UP001140091">
    <property type="component" value="Unassembled WGS sequence"/>
</dbReference>
<comment type="caution">
    <text evidence="3">The sequence shown here is derived from an EMBL/GenBank/DDBJ whole genome shotgun (WGS) entry which is preliminary data.</text>
</comment>
<evidence type="ECO:0000313" key="3">
    <source>
        <dbReference type="EMBL" id="KAJ2928044.1"/>
    </source>
</evidence>